<evidence type="ECO:0000256" key="5">
    <source>
        <dbReference type="ARBA" id="ARBA00023026"/>
    </source>
</evidence>
<keyword evidence="8" id="KW-0804">Transcription</keyword>
<dbReference type="Proteomes" id="UP000886884">
    <property type="component" value="Unassembled WGS sequence"/>
</dbReference>
<evidence type="ECO:0000256" key="3">
    <source>
        <dbReference type="ARBA" id="ARBA00022490"/>
    </source>
</evidence>
<dbReference type="GO" id="GO:0000976">
    <property type="term" value="F:transcription cis-regulatory region binding"/>
    <property type="evidence" value="ECO:0007669"/>
    <property type="project" value="TreeGrafter"/>
</dbReference>
<dbReference type="PANTHER" id="PTHR48111">
    <property type="entry name" value="REGULATOR OF RPOS"/>
    <property type="match status" value="1"/>
</dbReference>
<reference evidence="16" key="2">
    <citation type="journal article" date="2021" name="PeerJ">
        <title>Extensive microbial diversity within the chicken gut microbiome revealed by metagenomics and culture.</title>
        <authorList>
            <person name="Gilroy R."/>
            <person name="Ravi A."/>
            <person name="Getino M."/>
            <person name="Pursley I."/>
            <person name="Horton D.L."/>
            <person name="Alikhan N.F."/>
            <person name="Baker D."/>
            <person name="Gharbi K."/>
            <person name="Hall N."/>
            <person name="Watson M."/>
            <person name="Adriaenssens E.M."/>
            <person name="Foster-Nyarko E."/>
            <person name="Jarju S."/>
            <person name="Secka A."/>
            <person name="Antonio M."/>
            <person name="Oren A."/>
            <person name="Chaudhuri R.R."/>
            <person name="La Ragione R."/>
            <person name="Hildebrand F."/>
            <person name="Pallen M.J."/>
        </authorList>
    </citation>
    <scope>NUCLEOTIDE SEQUENCE</scope>
    <source>
        <strain evidence="16">CHK183-6373</strain>
    </source>
</reference>
<keyword evidence="5" id="KW-0843">Virulence</keyword>
<evidence type="ECO:0000256" key="13">
    <source>
        <dbReference type="PROSITE-ProRule" id="PRU01091"/>
    </source>
</evidence>
<evidence type="ECO:0000256" key="7">
    <source>
        <dbReference type="ARBA" id="ARBA00023159"/>
    </source>
</evidence>
<dbReference type="Gene3D" id="1.10.10.10">
    <property type="entry name" value="Winged helix-like DNA-binding domain superfamily/Winged helix DNA-binding domain"/>
    <property type="match status" value="1"/>
</dbReference>
<proteinExistence type="predicted"/>
<comment type="function">
    <text evidence="10">Member of the two-component regulatory system HssS/HssR involved in intracellular heme homeostasis and tempering of staphylococcal virulence. Phosphorylated HssR binds to a direct repeat sequence within hrtAB promoter and activates the expression of hrtAB, an efflux pump, in response to extracellular heme, hemin, hemoglobin or blood.</text>
</comment>
<evidence type="ECO:0000256" key="1">
    <source>
        <dbReference type="ARBA" id="ARBA00004496"/>
    </source>
</evidence>
<evidence type="ECO:0000313" key="16">
    <source>
        <dbReference type="EMBL" id="HIV28690.1"/>
    </source>
</evidence>
<dbReference type="CDD" id="cd00383">
    <property type="entry name" value="trans_reg_C"/>
    <property type="match status" value="1"/>
</dbReference>
<dbReference type="Pfam" id="PF00072">
    <property type="entry name" value="Response_reg"/>
    <property type="match status" value="1"/>
</dbReference>
<protein>
    <recommendedName>
        <fullName evidence="11">Heme response regulator HssR</fullName>
    </recommendedName>
    <alternativeName>
        <fullName evidence="2">Stage 0 sporulation protein A homolog</fullName>
    </alternativeName>
</protein>
<evidence type="ECO:0000256" key="10">
    <source>
        <dbReference type="ARBA" id="ARBA00037471"/>
    </source>
</evidence>
<evidence type="ECO:0000259" key="15">
    <source>
        <dbReference type="PROSITE" id="PS51755"/>
    </source>
</evidence>
<keyword evidence="12" id="KW-0597">Phosphoprotein</keyword>
<dbReference type="Gene3D" id="3.40.50.2300">
    <property type="match status" value="1"/>
</dbReference>
<dbReference type="InterPro" id="IPR001867">
    <property type="entry name" value="OmpR/PhoB-type_DNA-bd"/>
</dbReference>
<comment type="caution">
    <text evidence="16">The sequence shown here is derived from an EMBL/GenBank/DDBJ whole genome shotgun (WGS) entry which is preliminary data.</text>
</comment>
<dbReference type="InterPro" id="IPR001789">
    <property type="entry name" value="Sig_transdc_resp-reg_receiver"/>
</dbReference>
<evidence type="ECO:0000256" key="9">
    <source>
        <dbReference type="ARBA" id="ARBA00024867"/>
    </source>
</evidence>
<evidence type="ECO:0000259" key="14">
    <source>
        <dbReference type="PROSITE" id="PS50110"/>
    </source>
</evidence>
<dbReference type="PROSITE" id="PS50110">
    <property type="entry name" value="RESPONSE_REGULATORY"/>
    <property type="match status" value="1"/>
</dbReference>
<gene>
    <name evidence="16" type="ORF">IAA64_12000</name>
</gene>
<dbReference type="SMART" id="SM00448">
    <property type="entry name" value="REC"/>
    <property type="match status" value="1"/>
</dbReference>
<feature type="DNA-binding region" description="OmpR/PhoB-type" evidence="13">
    <location>
        <begin position="125"/>
        <end position="222"/>
    </location>
</feature>
<name>A0A9D1TDJ8_9FIRM</name>
<keyword evidence="7" id="KW-0010">Activator</keyword>
<dbReference type="GO" id="GO:0006355">
    <property type="term" value="P:regulation of DNA-templated transcription"/>
    <property type="evidence" value="ECO:0007669"/>
    <property type="project" value="InterPro"/>
</dbReference>
<dbReference type="EMBL" id="DVOT01000217">
    <property type="protein sequence ID" value="HIV28690.1"/>
    <property type="molecule type" value="Genomic_DNA"/>
</dbReference>
<dbReference type="InterPro" id="IPR011006">
    <property type="entry name" value="CheY-like_superfamily"/>
</dbReference>
<dbReference type="GO" id="GO:0032993">
    <property type="term" value="C:protein-DNA complex"/>
    <property type="evidence" value="ECO:0007669"/>
    <property type="project" value="TreeGrafter"/>
</dbReference>
<dbReference type="SMART" id="SM00862">
    <property type="entry name" value="Trans_reg_C"/>
    <property type="match status" value="1"/>
</dbReference>
<evidence type="ECO:0000256" key="8">
    <source>
        <dbReference type="ARBA" id="ARBA00023163"/>
    </source>
</evidence>
<accession>A0A9D1TDJ8</accession>
<keyword evidence="3" id="KW-0963">Cytoplasm</keyword>
<sequence length="223" mass="25519">MARILVVEDDEKLNQIMCAYLARSGYQATGCHNPAEAYDLLCAGDYDLILSDIMMPGENGFDFAREIRRQNPQIPILFVTALDDFPSKQKGFSAGVDDYMVKPVDMDEMVLRVGALLRRARVQQENRLEIGDLVLVRDEMAAYVRGEEVKILPREFQVLYKLLSHPKKIFTRSELLDDYWGMTNETGLRTVDVYITKLRKAFAHCQNFEIVTVHGFGYKAVLK</sequence>
<dbReference type="InterPro" id="IPR039420">
    <property type="entry name" value="WalR-like"/>
</dbReference>
<dbReference type="SUPFAM" id="SSF52172">
    <property type="entry name" value="CheY-like"/>
    <property type="match status" value="1"/>
</dbReference>
<evidence type="ECO:0000313" key="17">
    <source>
        <dbReference type="Proteomes" id="UP000886884"/>
    </source>
</evidence>
<evidence type="ECO:0000256" key="11">
    <source>
        <dbReference type="ARBA" id="ARBA00039976"/>
    </source>
</evidence>
<evidence type="ECO:0000256" key="4">
    <source>
        <dbReference type="ARBA" id="ARBA00023015"/>
    </source>
</evidence>
<keyword evidence="4" id="KW-0805">Transcription regulation</keyword>
<dbReference type="PANTHER" id="PTHR48111:SF49">
    <property type="entry name" value="HEME RESPONSE REGULATOR HSSR"/>
    <property type="match status" value="1"/>
</dbReference>
<dbReference type="PROSITE" id="PS51755">
    <property type="entry name" value="OMPR_PHOB"/>
    <property type="match status" value="1"/>
</dbReference>
<comment type="function">
    <text evidence="9">May play the central regulatory role in sporulation. It may be an element of the effector pathway responsible for the activation of sporulation genes in response to nutritional stress. Spo0A may act in concert with spo0H (a sigma factor) to control the expression of some genes that are critical to the sporulation process.</text>
</comment>
<evidence type="ECO:0000256" key="2">
    <source>
        <dbReference type="ARBA" id="ARBA00018672"/>
    </source>
</evidence>
<reference evidence="16" key="1">
    <citation type="submission" date="2020-10" db="EMBL/GenBank/DDBJ databases">
        <authorList>
            <person name="Gilroy R."/>
        </authorList>
    </citation>
    <scope>NUCLEOTIDE SEQUENCE</scope>
    <source>
        <strain evidence="16">CHK183-6373</strain>
    </source>
</reference>
<evidence type="ECO:0000256" key="12">
    <source>
        <dbReference type="PROSITE-ProRule" id="PRU00169"/>
    </source>
</evidence>
<feature type="domain" description="OmpR/PhoB-type" evidence="15">
    <location>
        <begin position="125"/>
        <end position="222"/>
    </location>
</feature>
<dbReference type="Pfam" id="PF00486">
    <property type="entry name" value="Trans_reg_C"/>
    <property type="match status" value="1"/>
</dbReference>
<dbReference type="GO" id="GO:0000156">
    <property type="term" value="F:phosphorelay response regulator activity"/>
    <property type="evidence" value="ECO:0007669"/>
    <property type="project" value="TreeGrafter"/>
</dbReference>
<organism evidence="16 17">
    <name type="scientific">Candidatus Ornithocaccomicrobium faecavium</name>
    <dbReference type="NCBI Taxonomy" id="2840890"/>
    <lineage>
        <taxon>Bacteria</taxon>
        <taxon>Bacillati</taxon>
        <taxon>Bacillota</taxon>
        <taxon>Clostridia</taxon>
        <taxon>Candidatus Ornithocaccomicrobium</taxon>
    </lineage>
</organism>
<feature type="modified residue" description="4-aspartylphosphate" evidence="12">
    <location>
        <position position="52"/>
    </location>
</feature>
<dbReference type="AlphaFoldDB" id="A0A9D1TDJ8"/>
<dbReference type="GO" id="GO:0005829">
    <property type="term" value="C:cytosol"/>
    <property type="evidence" value="ECO:0007669"/>
    <property type="project" value="TreeGrafter"/>
</dbReference>
<feature type="domain" description="Response regulatory" evidence="14">
    <location>
        <begin position="3"/>
        <end position="117"/>
    </location>
</feature>
<keyword evidence="6 13" id="KW-0238">DNA-binding</keyword>
<dbReference type="InterPro" id="IPR036388">
    <property type="entry name" value="WH-like_DNA-bd_sf"/>
</dbReference>
<comment type="subcellular location">
    <subcellularLocation>
        <location evidence="1">Cytoplasm</location>
    </subcellularLocation>
</comment>
<evidence type="ECO:0000256" key="6">
    <source>
        <dbReference type="ARBA" id="ARBA00023125"/>
    </source>
</evidence>